<evidence type="ECO:0000259" key="2">
    <source>
        <dbReference type="Pfam" id="PF00823"/>
    </source>
</evidence>
<evidence type="ECO:0000256" key="1">
    <source>
        <dbReference type="ARBA" id="ARBA00010652"/>
    </source>
</evidence>
<comment type="similarity">
    <text evidence="1">Belongs to the mycobacterial PPE family.</text>
</comment>
<protein>
    <recommendedName>
        <fullName evidence="5">PPE family protein</fullName>
    </recommendedName>
</protein>
<dbReference type="GO" id="GO:0052572">
    <property type="term" value="P:response to host immune response"/>
    <property type="evidence" value="ECO:0007669"/>
    <property type="project" value="TreeGrafter"/>
</dbReference>
<name>A0A1A2SND3_9MYCO</name>
<feature type="domain" description="PPE" evidence="2">
    <location>
        <begin position="1"/>
        <end position="46"/>
    </location>
</feature>
<comment type="caution">
    <text evidence="4">The sequence shown here is derived from an EMBL/GenBank/DDBJ whole genome shotgun (WGS) entry which is preliminary data.</text>
</comment>
<evidence type="ECO:0008006" key="5">
    <source>
        <dbReference type="Google" id="ProtNLM"/>
    </source>
</evidence>
<dbReference type="Gene3D" id="1.20.1260.20">
    <property type="entry name" value="PPE superfamily"/>
    <property type="match status" value="1"/>
</dbReference>
<dbReference type="Pfam" id="PF00823">
    <property type="entry name" value="PPE"/>
    <property type="match status" value="1"/>
</dbReference>
<proteinExistence type="inferred from homology"/>
<evidence type="ECO:0000313" key="4">
    <source>
        <dbReference type="EMBL" id="OBH65679.1"/>
    </source>
</evidence>
<feature type="domain" description="PPE family C-terminal" evidence="3">
    <location>
        <begin position="179"/>
        <end position="257"/>
    </location>
</feature>
<dbReference type="AlphaFoldDB" id="A0A1A2SND3"/>
<dbReference type="SUPFAM" id="SSF140459">
    <property type="entry name" value="PE/PPE dimer-like"/>
    <property type="match status" value="1"/>
</dbReference>
<dbReference type="RefSeq" id="WP_064950319.1">
    <property type="nucleotide sequence ID" value="NZ_LZJS01000020.1"/>
</dbReference>
<evidence type="ECO:0000259" key="3">
    <source>
        <dbReference type="Pfam" id="PF12484"/>
    </source>
</evidence>
<dbReference type="PANTHER" id="PTHR46766">
    <property type="entry name" value="GLUTAMINE-RICH PROTEIN 2"/>
    <property type="match status" value="1"/>
</dbReference>
<sequence length="262" mass="25485">LIATNFFGQNLPAIAATEAHYAEMWAQDAAAMYGYAAASAGASALTAFDQPPSNTNPAGQAGQAAAVSHAADASAQSSASASGLANLKSASGALLNASTGSSESSKPVAWKDWVSMYTNDLGIAYNHFGDWDNMMKLWEGGIPAAASKGAEAAVAAVPGVGGTAASGPVSSGASSAVFAGLGRAGTVGHLSVPQSWAAAAPATGGESNLSALGSATVGSEAKGAGLLRGIPLTGTGRGSGGKVVGQRYGFRHAVMARSVVGG</sequence>
<dbReference type="Pfam" id="PF12484">
    <property type="entry name" value="PPE-SVP"/>
    <property type="match status" value="1"/>
</dbReference>
<gene>
    <name evidence="4" type="ORF">A5685_19075</name>
</gene>
<dbReference type="InterPro" id="IPR038332">
    <property type="entry name" value="PPE_sf"/>
</dbReference>
<organism evidence="4">
    <name type="scientific">Mycobacterium colombiense</name>
    <dbReference type="NCBI Taxonomy" id="339268"/>
    <lineage>
        <taxon>Bacteria</taxon>
        <taxon>Bacillati</taxon>
        <taxon>Actinomycetota</taxon>
        <taxon>Actinomycetes</taxon>
        <taxon>Mycobacteriales</taxon>
        <taxon>Mycobacteriaceae</taxon>
        <taxon>Mycobacterium</taxon>
        <taxon>Mycobacterium avium complex (MAC)</taxon>
    </lineage>
</organism>
<dbReference type="InterPro" id="IPR000030">
    <property type="entry name" value="PPE_dom"/>
</dbReference>
<accession>A0A1A2SND3</accession>
<reference evidence="4" key="1">
    <citation type="submission" date="2016-06" db="EMBL/GenBank/DDBJ databases">
        <authorList>
            <person name="Kjaerup R.B."/>
            <person name="Dalgaard T.S."/>
            <person name="Juul-Madsen H.R."/>
        </authorList>
    </citation>
    <scope>NUCLEOTIDE SEQUENCE [LARGE SCALE GENOMIC DNA]</scope>
    <source>
        <strain evidence="4">E2464</strain>
    </source>
</reference>
<dbReference type="PANTHER" id="PTHR46766:SF1">
    <property type="entry name" value="GLUTAMINE-RICH PROTEIN 2"/>
    <property type="match status" value="1"/>
</dbReference>
<feature type="non-terminal residue" evidence="4">
    <location>
        <position position="1"/>
    </location>
</feature>
<dbReference type="InterPro" id="IPR022171">
    <property type="entry name" value="PPE_C"/>
</dbReference>
<dbReference type="Proteomes" id="UP000093861">
    <property type="component" value="Unassembled WGS sequence"/>
</dbReference>
<dbReference type="EMBL" id="LZJS01000020">
    <property type="protein sequence ID" value="OBH65679.1"/>
    <property type="molecule type" value="Genomic_DNA"/>
</dbReference>